<feature type="domain" description="PKD/Chitinase" evidence="3">
    <location>
        <begin position="128"/>
        <end position="218"/>
    </location>
</feature>
<dbReference type="EMBL" id="CP026309">
    <property type="protein sequence ID" value="AUV81394.1"/>
    <property type="molecule type" value="Genomic_DNA"/>
</dbReference>
<dbReference type="SMART" id="SM00089">
    <property type="entry name" value="PKD"/>
    <property type="match status" value="2"/>
</dbReference>
<dbReference type="InterPro" id="IPR026453">
    <property type="entry name" value="PGF_pre_PGF"/>
</dbReference>
<dbReference type="NCBIfam" id="TIGR04213">
    <property type="entry name" value="PGF_pre_PGF"/>
    <property type="match status" value="1"/>
</dbReference>
<feature type="compositionally biased region" description="Polar residues" evidence="1">
    <location>
        <begin position="22"/>
        <end position="32"/>
    </location>
</feature>
<dbReference type="InterPro" id="IPR022409">
    <property type="entry name" value="PKD/Chitinase_dom"/>
</dbReference>
<reference evidence="5 6" key="1">
    <citation type="submission" date="2018-01" db="EMBL/GenBank/DDBJ databases">
        <title>Complete genome sequence of Salinigranum rubrum GX10T, an extremely halophilic archaeon isolated from a marine solar saltern.</title>
        <authorList>
            <person name="Han S."/>
        </authorList>
    </citation>
    <scope>NUCLEOTIDE SEQUENCE [LARGE SCALE GENOMIC DNA]</scope>
    <source>
        <strain evidence="5 6">GX10</strain>
    </source>
</reference>
<evidence type="ECO:0000259" key="3">
    <source>
        <dbReference type="SMART" id="SM00089"/>
    </source>
</evidence>
<dbReference type="Pfam" id="PF22352">
    <property type="entry name" value="K319L-like_PKD"/>
    <property type="match status" value="2"/>
</dbReference>
<feature type="region of interest" description="Disordered" evidence="1">
    <location>
        <begin position="17"/>
        <end position="43"/>
    </location>
</feature>
<dbReference type="Gene3D" id="2.60.40.10">
    <property type="entry name" value="Immunoglobulins"/>
    <property type="match status" value="2"/>
</dbReference>
<dbReference type="InterPro" id="IPR029865">
    <property type="entry name" value="KIAA0319-like"/>
</dbReference>
<dbReference type="PANTHER" id="PTHR46182:SF2">
    <property type="entry name" value="FI19480P1"/>
    <property type="match status" value="1"/>
</dbReference>
<keyword evidence="6" id="KW-1185">Reference proteome</keyword>
<feature type="region of interest" description="Disordered" evidence="1">
    <location>
        <begin position="68"/>
        <end position="87"/>
    </location>
</feature>
<evidence type="ECO:0000256" key="2">
    <source>
        <dbReference type="SAM" id="Phobius"/>
    </source>
</evidence>
<dbReference type="InterPro" id="IPR013783">
    <property type="entry name" value="Ig-like_fold"/>
</dbReference>
<name>A0A2I8VHM3_9EURY</name>
<feature type="compositionally biased region" description="Low complexity" evidence="1">
    <location>
        <begin position="682"/>
        <end position="773"/>
    </location>
</feature>
<proteinExistence type="predicted"/>
<dbReference type="PANTHER" id="PTHR46182">
    <property type="entry name" value="FI19480P1"/>
    <property type="match status" value="1"/>
</dbReference>
<feature type="domain" description="PKD/Chitinase" evidence="3">
    <location>
        <begin position="33"/>
        <end position="123"/>
    </location>
</feature>
<feature type="domain" description="Dystroglycan-type cadherin-like" evidence="4">
    <location>
        <begin position="128"/>
        <end position="221"/>
    </location>
</feature>
<accession>A0A2I8VHM3</accession>
<feature type="compositionally biased region" description="Low complexity" evidence="1">
    <location>
        <begin position="510"/>
        <end position="529"/>
    </location>
</feature>
<dbReference type="InterPro" id="IPR035986">
    <property type="entry name" value="PKD_dom_sf"/>
</dbReference>
<evidence type="ECO:0008006" key="7">
    <source>
        <dbReference type="Google" id="ProtNLM"/>
    </source>
</evidence>
<organism evidence="5 6">
    <name type="scientific">Salinigranum rubrum</name>
    <dbReference type="NCBI Taxonomy" id="755307"/>
    <lineage>
        <taxon>Archaea</taxon>
        <taxon>Methanobacteriati</taxon>
        <taxon>Methanobacteriota</taxon>
        <taxon>Stenosarchaea group</taxon>
        <taxon>Halobacteria</taxon>
        <taxon>Halobacteriales</taxon>
        <taxon>Haloferacaceae</taxon>
        <taxon>Salinigranum</taxon>
    </lineage>
</organism>
<dbReference type="SMART" id="SM00736">
    <property type="entry name" value="CADG"/>
    <property type="match status" value="2"/>
</dbReference>
<dbReference type="CDD" id="cd11304">
    <property type="entry name" value="Cadherin_repeat"/>
    <property type="match status" value="1"/>
</dbReference>
<dbReference type="Proteomes" id="UP000236584">
    <property type="component" value="Chromosome"/>
</dbReference>
<evidence type="ECO:0000313" key="6">
    <source>
        <dbReference type="Proteomes" id="UP000236584"/>
    </source>
</evidence>
<protein>
    <recommendedName>
        <fullName evidence="7">PKD domain-containing protein</fullName>
    </recommendedName>
</protein>
<keyword evidence="2" id="KW-0472">Membrane</keyword>
<sequence>MVVIAVIIATVGAGLGVVPPSTAATDSANSPPTADAGDDRTVDEGTTVRLDASGSTDPDGDVVTHTWTQAGGPPVTLSNRYATSPNVTAPTVESKTTLTFEVTARDGDGGSDTATVTITVVPTNDPPTADAGSDRRVEAAASVELDAGGSTDPNGDTLSYTWRQVGGASVALVGADTDTASFTAPSVDSPVRLTFEVTATDPGGASATDTVGVTVTPADAPTYTRDEVAQATYGYDFDTLSTESAREIEELYLRQPYPTATAPDELRTREELSRERHAQSFDGLNRSETVGVQSAYDAQFGEDGDAPYTRDDIAQAKYGLNATELSTETAGQVEELYDRQPFAGLRPDAVRTREELSRAAYGVDYAVLSRDSRLTIERRYDAQFGTAGSPANFSVAALSASAAASKPEAVRVTARVTNHGSTAGTQTADLRLDRDGDGRLEDDAFENESLTLDPGTTTRVNFTVPVDAFGAGTPRYGVDTANDSRRASLTDETLASVATGDEADEGGNDGESVTDVTDGGTDADGSVSTPQMRDGDAVVGLSELRANHRYEVDFGDGVSASGVTVTGQELMLVRGDERASLRVAASEATTDDAPELTGTFAYLRVEAEGLADEDIREVDFRFRVSQSRLDAADADPNDVRLYRYHDGEWVSYETVYRGDGRFESGDVPGFSVFAVAPSDASATTPTETETPTATTPPTETETPTATPTETETPTATTPPTETETPAATPTPTAERSTTGNETTTESSAEAESAATETEPSTTPRPTTSTRFPGFTPVTVLAALVVVASLVRRLHGRR</sequence>
<evidence type="ECO:0000313" key="5">
    <source>
        <dbReference type="EMBL" id="AUV81394.1"/>
    </source>
</evidence>
<keyword evidence="2" id="KW-0812">Transmembrane</keyword>
<feature type="domain" description="Dystroglycan-type cadherin-like" evidence="4">
    <location>
        <begin position="28"/>
        <end position="127"/>
    </location>
</feature>
<feature type="transmembrane region" description="Helical" evidence="2">
    <location>
        <begin position="771"/>
        <end position="790"/>
    </location>
</feature>
<dbReference type="GO" id="GO:0031410">
    <property type="term" value="C:cytoplasmic vesicle"/>
    <property type="evidence" value="ECO:0007669"/>
    <property type="project" value="TreeGrafter"/>
</dbReference>
<feature type="region of interest" description="Disordered" evidence="1">
    <location>
        <begin position="260"/>
        <end position="286"/>
    </location>
</feature>
<evidence type="ECO:0000256" key="1">
    <source>
        <dbReference type="SAM" id="MobiDB-lite"/>
    </source>
</evidence>
<feature type="compositionally biased region" description="Polar residues" evidence="1">
    <location>
        <begin position="76"/>
        <end position="87"/>
    </location>
</feature>
<feature type="compositionally biased region" description="Basic and acidic residues" evidence="1">
    <location>
        <begin position="264"/>
        <end position="279"/>
    </location>
</feature>
<dbReference type="KEGG" id="srub:C2R22_06760"/>
<keyword evidence="2" id="KW-1133">Transmembrane helix</keyword>
<dbReference type="AlphaFoldDB" id="A0A2I8VHM3"/>
<feature type="region of interest" description="Disordered" evidence="1">
    <location>
        <begin position="678"/>
        <end position="773"/>
    </location>
</feature>
<dbReference type="SUPFAM" id="SSF49299">
    <property type="entry name" value="PKD domain"/>
    <property type="match status" value="1"/>
</dbReference>
<gene>
    <name evidence="5" type="ORF">C2R22_06760</name>
</gene>
<evidence type="ECO:0000259" key="4">
    <source>
        <dbReference type="SMART" id="SM00736"/>
    </source>
</evidence>
<feature type="region of interest" description="Disordered" evidence="1">
    <location>
        <begin position="475"/>
        <end position="533"/>
    </location>
</feature>
<dbReference type="GO" id="GO:0016020">
    <property type="term" value="C:membrane"/>
    <property type="evidence" value="ECO:0007669"/>
    <property type="project" value="InterPro"/>
</dbReference>
<dbReference type="InterPro" id="IPR006644">
    <property type="entry name" value="Cadg"/>
</dbReference>